<accession>A0ABV2IWR6</accession>
<protein>
    <submittedName>
        <fullName evidence="5">DNA-binding transcriptional ArsR family regulator</fullName>
    </submittedName>
</protein>
<dbReference type="GO" id="GO:0003677">
    <property type="term" value="F:DNA binding"/>
    <property type="evidence" value="ECO:0007669"/>
    <property type="project" value="UniProtKB-KW"/>
</dbReference>
<dbReference type="EMBL" id="JBEPMB010000001">
    <property type="protein sequence ID" value="MET3612932.1"/>
    <property type="molecule type" value="Genomic_DNA"/>
</dbReference>
<keyword evidence="3" id="KW-0804">Transcription</keyword>
<dbReference type="PRINTS" id="PR00778">
    <property type="entry name" value="HTHARSR"/>
</dbReference>
<keyword evidence="2 5" id="KW-0238">DNA-binding</keyword>
<dbReference type="Proteomes" id="UP001549047">
    <property type="component" value="Unassembled WGS sequence"/>
</dbReference>
<evidence type="ECO:0000256" key="2">
    <source>
        <dbReference type="ARBA" id="ARBA00023125"/>
    </source>
</evidence>
<dbReference type="NCBIfam" id="NF033788">
    <property type="entry name" value="HTH_metalloreg"/>
    <property type="match status" value="1"/>
</dbReference>
<evidence type="ECO:0000256" key="1">
    <source>
        <dbReference type="ARBA" id="ARBA00023015"/>
    </source>
</evidence>
<organism evidence="5 6">
    <name type="scientific">Rhizobium aquaticum</name>
    <dbReference type="NCBI Taxonomy" id="1549636"/>
    <lineage>
        <taxon>Bacteria</taxon>
        <taxon>Pseudomonadati</taxon>
        <taxon>Pseudomonadota</taxon>
        <taxon>Alphaproteobacteria</taxon>
        <taxon>Hyphomicrobiales</taxon>
        <taxon>Rhizobiaceae</taxon>
        <taxon>Rhizobium/Agrobacterium group</taxon>
        <taxon>Rhizobium</taxon>
    </lineage>
</organism>
<evidence type="ECO:0000259" key="4">
    <source>
        <dbReference type="PROSITE" id="PS50987"/>
    </source>
</evidence>
<dbReference type="InterPro" id="IPR036390">
    <property type="entry name" value="WH_DNA-bd_sf"/>
</dbReference>
<dbReference type="InterPro" id="IPR051011">
    <property type="entry name" value="Metal_resp_trans_reg"/>
</dbReference>
<dbReference type="PANTHER" id="PTHR43132">
    <property type="entry name" value="ARSENICAL RESISTANCE OPERON REPRESSOR ARSR-RELATED"/>
    <property type="match status" value="1"/>
</dbReference>
<dbReference type="InterPro" id="IPR001845">
    <property type="entry name" value="HTH_ArsR_DNA-bd_dom"/>
</dbReference>
<dbReference type="CDD" id="cd00090">
    <property type="entry name" value="HTH_ARSR"/>
    <property type="match status" value="1"/>
</dbReference>
<reference evidence="5 6" key="1">
    <citation type="submission" date="2024-06" db="EMBL/GenBank/DDBJ databases">
        <title>Genomic Encyclopedia of Type Strains, Phase IV (KMG-IV): sequencing the most valuable type-strain genomes for metagenomic binning, comparative biology and taxonomic classification.</title>
        <authorList>
            <person name="Goeker M."/>
        </authorList>
    </citation>
    <scope>NUCLEOTIDE SEQUENCE [LARGE SCALE GENOMIC DNA]</scope>
    <source>
        <strain evidence="5 6">DSM 29780</strain>
    </source>
</reference>
<dbReference type="InterPro" id="IPR036388">
    <property type="entry name" value="WH-like_DNA-bd_sf"/>
</dbReference>
<dbReference type="SUPFAM" id="SSF46785">
    <property type="entry name" value="Winged helix' DNA-binding domain"/>
    <property type="match status" value="1"/>
</dbReference>
<sequence>MEKKNALSALSALGHEQRLDIFRHLVKVGPDGAVAGDIATALSSLPNTLSANLSVLSQAGLVVSEREGRHIRYRVEMKTMQSLLEFLMADCCGGDLSVCVPAFDSLKRCC</sequence>
<comment type="caution">
    <text evidence="5">The sequence shown here is derived from an EMBL/GenBank/DDBJ whole genome shotgun (WGS) entry which is preliminary data.</text>
</comment>
<evidence type="ECO:0000313" key="6">
    <source>
        <dbReference type="Proteomes" id="UP001549047"/>
    </source>
</evidence>
<keyword evidence="6" id="KW-1185">Reference proteome</keyword>
<dbReference type="SMART" id="SM00418">
    <property type="entry name" value="HTH_ARSR"/>
    <property type="match status" value="1"/>
</dbReference>
<name>A0ABV2IWR6_9HYPH</name>
<keyword evidence="1" id="KW-0805">Transcription regulation</keyword>
<gene>
    <name evidence="5" type="ORF">ABID16_001237</name>
</gene>
<dbReference type="InterPro" id="IPR011991">
    <property type="entry name" value="ArsR-like_HTH"/>
</dbReference>
<evidence type="ECO:0000313" key="5">
    <source>
        <dbReference type="EMBL" id="MET3612932.1"/>
    </source>
</evidence>
<dbReference type="PROSITE" id="PS50987">
    <property type="entry name" value="HTH_ARSR_2"/>
    <property type="match status" value="1"/>
</dbReference>
<proteinExistence type="predicted"/>
<dbReference type="Pfam" id="PF12840">
    <property type="entry name" value="HTH_20"/>
    <property type="match status" value="1"/>
</dbReference>
<dbReference type="Gene3D" id="1.10.10.10">
    <property type="entry name" value="Winged helix-like DNA-binding domain superfamily/Winged helix DNA-binding domain"/>
    <property type="match status" value="1"/>
</dbReference>
<evidence type="ECO:0000256" key="3">
    <source>
        <dbReference type="ARBA" id="ARBA00023163"/>
    </source>
</evidence>
<dbReference type="RefSeq" id="WP_354555456.1">
    <property type="nucleotide sequence ID" value="NZ_JBEPMB010000001.1"/>
</dbReference>
<dbReference type="PANTHER" id="PTHR43132:SF2">
    <property type="entry name" value="ARSENICAL RESISTANCE OPERON REPRESSOR ARSR-RELATED"/>
    <property type="match status" value="1"/>
</dbReference>
<feature type="domain" description="HTH arsR-type" evidence="4">
    <location>
        <begin position="1"/>
        <end position="95"/>
    </location>
</feature>